<organism evidence="2 3">
    <name type="scientific">Venturia inaequalis</name>
    <name type="common">Apple scab fungus</name>
    <dbReference type="NCBI Taxonomy" id="5025"/>
    <lineage>
        <taxon>Eukaryota</taxon>
        <taxon>Fungi</taxon>
        <taxon>Dikarya</taxon>
        <taxon>Ascomycota</taxon>
        <taxon>Pezizomycotina</taxon>
        <taxon>Dothideomycetes</taxon>
        <taxon>Pleosporomycetidae</taxon>
        <taxon>Venturiales</taxon>
        <taxon>Venturiaceae</taxon>
        <taxon>Venturia</taxon>
    </lineage>
</organism>
<dbReference type="Proteomes" id="UP000447873">
    <property type="component" value="Unassembled WGS sequence"/>
</dbReference>
<accession>A0A8H3UNZ4</accession>
<comment type="caution">
    <text evidence="2">The sequence shown here is derived from an EMBL/GenBank/DDBJ whole genome shotgun (WGS) entry which is preliminary data.</text>
</comment>
<evidence type="ECO:0000313" key="3">
    <source>
        <dbReference type="Proteomes" id="UP000447873"/>
    </source>
</evidence>
<evidence type="ECO:0000313" key="2">
    <source>
        <dbReference type="EMBL" id="KAE9974086.1"/>
    </source>
</evidence>
<evidence type="ECO:0000256" key="1">
    <source>
        <dbReference type="SAM" id="MobiDB-lite"/>
    </source>
</evidence>
<gene>
    <name evidence="2" type="ORF">EG328_004018</name>
</gene>
<protein>
    <submittedName>
        <fullName evidence="2">Uncharacterized protein</fullName>
    </submittedName>
</protein>
<sequence>MAVAASNWEIWNRKRTADDAGFSPVPHSQTRNPGAYSFVPAPHIASYSPYSVPVAGFTPMGPPPMLIAPSPYPVGAMAPPPLPGYIHSSASTLSELGSTPTAPSQSQPSRGVMMPVFPSIESTPDRRIFLPLGRDSADSPLTAAARQEQTTIQREHRAARRASEDIEDTPPLHDIRTTIAQLEREQDAAGSPTSHRAIPDSSQTVQPLTGSQLPLTPSTSQSHGGARTGAGRPARAVPEHPTYCYACRQLREIDIEARRAQRKREHQNRDLTLPDPAMDFGDAQLMSQPAVTDEDYELIKTFHKDIANDCIEDCSRCNTRWFDQRLNSEGVY</sequence>
<name>A0A8H3UNZ4_VENIN</name>
<feature type="region of interest" description="Disordered" evidence="1">
    <location>
        <begin position="132"/>
        <end position="237"/>
    </location>
</feature>
<feature type="region of interest" description="Disordered" evidence="1">
    <location>
        <begin position="90"/>
        <end position="111"/>
    </location>
</feature>
<proteinExistence type="predicted"/>
<reference evidence="2 3" key="1">
    <citation type="submission" date="2018-12" db="EMBL/GenBank/DDBJ databases">
        <title>Venturia inaequalis Genome Resource.</title>
        <authorList>
            <person name="Lichtner F.J."/>
        </authorList>
    </citation>
    <scope>NUCLEOTIDE SEQUENCE [LARGE SCALE GENOMIC DNA]</scope>
    <source>
        <strain evidence="2 3">120213</strain>
    </source>
</reference>
<feature type="compositionally biased region" description="Basic and acidic residues" evidence="1">
    <location>
        <begin position="153"/>
        <end position="187"/>
    </location>
</feature>
<feature type="compositionally biased region" description="Low complexity" evidence="1">
    <location>
        <begin position="98"/>
        <end position="109"/>
    </location>
</feature>
<dbReference type="EMBL" id="WNWS01000226">
    <property type="protein sequence ID" value="KAE9974086.1"/>
    <property type="molecule type" value="Genomic_DNA"/>
</dbReference>
<dbReference type="AlphaFoldDB" id="A0A8H3UNZ4"/>
<feature type="compositionally biased region" description="Polar residues" evidence="1">
    <location>
        <begin position="200"/>
        <end position="223"/>
    </location>
</feature>